<dbReference type="Proteomes" id="UP000010552">
    <property type="component" value="Unassembled WGS sequence"/>
</dbReference>
<gene>
    <name evidence="2" type="ORF">PAL_GLEAN10005727</name>
</gene>
<dbReference type="EMBL" id="KB030535">
    <property type="protein sequence ID" value="ELK15669.1"/>
    <property type="molecule type" value="Genomic_DNA"/>
</dbReference>
<protein>
    <submittedName>
        <fullName evidence="2">Uncharacterized protein</fullName>
    </submittedName>
</protein>
<sequence>MDSVQLAGLRRAPVSRPGPGACPRNAARAEAGDIASIRGISVPSNRAPGSQESGRVRAAADAELFNNGRGHELAFWTVTSHSRAVSLKGQVAT</sequence>
<dbReference type="InParanoid" id="L5KW30"/>
<evidence type="ECO:0000313" key="2">
    <source>
        <dbReference type="EMBL" id="ELK15669.1"/>
    </source>
</evidence>
<dbReference type="AlphaFoldDB" id="L5KW30"/>
<evidence type="ECO:0000256" key="1">
    <source>
        <dbReference type="SAM" id="MobiDB-lite"/>
    </source>
</evidence>
<keyword evidence="3" id="KW-1185">Reference proteome</keyword>
<accession>L5KW30</accession>
<organism evidence="2 3">
    <name type="scientific">Pteropus alecto</name>
    <name type="common">Black flying fox</name>
    <dbReference type="NCBI Taxonomy" id="9402"/>
    <lineage>
        <taxon>Eukaryota</taxon>
        <taxon>Metazoa</taxon>
        <taxon>Chordata</taxon>
        <taxon>Craniata</taxon>
        <taxon>Vertebrata</taxon>
        <taxon>Euteleostomi</taxon>
        <taxon>Mammalia</taxon>
        <taxon>Eutheria</taxon>
        <taxon>Laurasiatheria</taxon>
        <taxon>Chiroptera</taxon>
        <taxon>Yinpterochiroptera</taxon>
        <taxon>Pteropodoidea</taxon>
        <taxon>Pteropodidae</taxon>
        <taxon>Pteropodinae</taxon>
        <taxon>Pteropus</taxon>
    </lineage>
</organism>
<feature type="region of interest" description="Disordered" evidence="1">
    <location>
        <begin position="1"/>
        <end position="26"/>
    </location>
</feature>
<proteinExistence type="predicted"/>
<evidence type="ECO:0000313" key="3">
    <source>
        <dbReference type="Proteomes" id="UP000010552"/>
    </source>
</evidence>
<reference evidence="3" key="1">
    <citation type="journal article" date="2013" name="Science">
        <title>Comparative analysis of bat genomes provides insight into the evolution of flight and immunity.</title>
        <authorList>
            <person name="Zhang G."/>
            <person name="Cowled C."/>
            <person name="Shi Z."/>
            <person name="Huang Z."/>
            <person name="Bishop-Lilly K.A."/>
            <person name="Fang X."/>
            <person name="Wynne J.W."/>
            <person name="Xiong Z."/>
            <person name="Baker M.L."/>
            <person name="Zhao W."/>
            <person name="Tachedjian M."/>
            <person name="Zhu Y."/>
            <person name="Zhou P."/>
            <person name="Jiang X."/>
            <person name="Ng J."/>
            <person name="Yang L."/>
            <person name="Wu L."/>
            <person name="Xiao J."/>
            <person name="Feng Y."/>
            <person name="Chen Y."/>
            <person name="Sun X."/>
            <person name="Zhang Y."/>
            <person name="Marsh G.A."/>
            <person name="Crameri G."/>
            <person name="Broder C.C."/>
            <person name="Frey K.G."/>
            <person name="Wang L.F."/>
            <person name="Wang J."/>
        </authorList>
    </citation>
    <scope>NUCLEOTIDE SEQUENCE [LARGE SCALE GENOMIC DNA]</scope>
</reference>
<name>L5KW30_PTEAL</name>